<evidence type="ECO:0000313" key="5">
    <source>
        <dbReference type="EMBL" id="KAK5068679.1"/>
    </source>
</evidence>
<proteinExistence type="predicted"/>
<feature type="repeat" description="ANK" evidence="3">
    <location>
        <begin position="540"/>
        <end position="564"/>
    </location>
</feature>
<sequence length="1804" mass="204197">MELPPLPVPVSQFVNYVNKFPQTQAAVADAVQPFKNFESKLREVYAQHPKHPAATVNHLVSVFDTAPLTVRARNLVQEAAAEKERFLLPLRDGYRKTNGSLATVKSAKEFRTNFNIFSESSLVDLDWSNVVVAGSGVATCLLPVVAPHDESKRALRKYYHEELAPASDVDLFLYSLSEEQAIEKIKQIETSIRDSILAETTTNISEILTGFDVDCSCVAYDGQNVWASPRALAAFMTQMNCVDLTRRSSSYENRLSKYSHRGFEVYWPAIERSRIDPTIFERSFSRVQGLARLLVLEKLPHPNDRDLYLAQRREERGRPPLPWWQPTRHQLPGNVKDVQPDDVAEWLVEPEEFSNYNTLNIPYGPRYHAKKVEKLLFTKDLLLNAEWNRPKDRKTKLHRHPAFFGAVDDVMRDCCGFCPQPTSDADFAALDEEGHRYISGDINFLKDDPGRQAIGSFNPITDDDWTEMAYVAHTTRLCQAIVDQDLEAVRDWFASPVVTDVNCRDHTGRTPLHLAAMCSTAEIVHCLIEHGARLTARLYNGMTALHIAAYRGEVQMVNDLMERSNANERERLRKEEAQKEAQRAAVSDTVDTDDSMGDGSEPFDSDEDMADEEEAHEKMTEGSFVKVGDIDPNLDPSTEDKDDPDVYDVDVIAWDAPLSPLHLAILGGHGNVIGILVDEYGADIQLPVKILDSSHQRSPFRTQLRWTTARATILSMVLALQLPLEQANWTVKTLLEHGATFTQANMNHISALHYTVSDAKTSVLETFLNTSAPDFYKACQIVSVSGHSWHGGPDVRTPLVSAIRTRKMEVVNLLLAAGLKPHIDFEAFADGYYRRGKDIPDDAEAFQKLYQRQVEQPIVVALDKGLVSLVNQFLDQGEDVNTLPQESQFFAQEVGYWGEPISFLEAVQKQIKTLKQCLETTFDAHLEEPTGLVDDDKYLDYNPGSYKYWAAYHDLHEAKRAYCYQMEKYERELACSKQDSALRSREKESAVRKALSDLAALETRLIQNGAKTFNELHPQKSRVEDLQLPHLREPHNNPKNVPYETKISFKIADLNADKKENYLRLFEAAWAGDCETIKSLCMTGARPLQVAVTDLRGFSPYAIAVLRGHLEVARLVVQIATIQYQPDEEPERYDYTLQLEGSAGDDIDRSEGTGGLRRNSEVNVLAQLVDETFTVNDVLAIASSSTSKISPLTMVTWKCKGARALDEHIEEREASLAFLGGRHAEPQNSIYPQNGIYRQDRSPPSLIWFQECLANINDGGKQSLIRYAIFTNDLHLLKFLIKTQNDLVIRKDESNVRVSDIEKEDFELALKLGRVELIDEIIKTTGFALPLKSLVDSSKAVVEEKPRYYQGLTVHGKKRQDWTDAARGYRGSKVENDIGVPLLRAILHGNVESTKYFLSDAPLQRYLEFAESYKNDKRIDALMKAERGLQGSLSDWLATSNHLALHLAVLSRPNTDGTQPVLDQLLHQMPHALENRSAHGMTPLQVAFEARRYYAARKLIAAGANQATKDEEGRNVLHSIFDRSYFDRTNPGLLRSVLQILDQDTAASLLLERSKGIATNALRVRGQTPLGLFVEEIKTPIGWQESLQMLLSLTHGKDLEIMDTTGEYLIHTLVRRSEKDIVRYLAEYKPELLHWENATGMVPLEVAFAKYLRSLIEDVPGLIDDIDHLGPHDPLKNWTTGADDDDEESNRNKEWQIYRLVESLVAKHPGKRKLVGLQEANEVAKRLASHERVEVEYDRRHEGLGIRLRMRGASHIDKDEVARKLPLVDTHVDRWDELVWRKNEAGEENIEHECKDSHWLSWDQ</sequence>
<dbReference type="PROSITE" id="PS50088">
    <property type="entry name" value="ANK_REPEAT"/>
    <property type="match status" value="3"/>
</dbReference>
<feature type="repeat" description="ANK" evidence="3">
    <location>
        <begin position="507"/>
        <end position="539"/>
    </location>
</feature>
<evidence type="ECO:0000313" key="6">
    <source>
        <dbReference type="Proteomes" id="UP001345691"/>
    </source>
</evidence>
<dbReference type="InterPro" id="IPR051165">
    <property type="entry name" value="Multifunctional_ANK_Repeat"/>
</dbReference>
<evidence type="ECO:0000256" key="3">
    <source>
        <dbReference type="PROSITE-ProRule" id="PRU00023"/>
    </source>
</evidence>
<keyword evidence="1" id="KW-0677">Repeat</keyword>
<feature type="repeat" description="ANK" evidence="3">
    <location>
        <begin position="1479"/>
        <end position="1511"/>
    </location>
</feature>
<evidence type="ECO:0008006" key="7">
    <source>
        <dbReference type="Google" id="ProtNLM"/>
    </source>
</evidence>
<dbReference type="SMART" id="SM00248">
    <property type="entry name" value="ANK"/>
    <property type="match status" value="12"/>
</dbReference>
<dbReference type="InterPro" id="IPR002110">
    <property type="entry name" value="Ankyrin_rpt"/>
</dbReference>
<dbReference type="InterPro" id="IPR036770">
    <property type="entry name" value="Ankyrin_rpt-contain_sf"/>
</dbReference>
<evidence type="ECO:0000256" key="4">
    <source>
        <dbReference type="SAM" id="MobiDB-lite"/>
    </source>
</evidence>
<dbReference type="SUPFAM" id="SSF48403">
    <property type="entry name" value="Ankyrin repeat"/>
    <property type="match status" value="3"/>
</dbReference>
<dbReference type="PANTHER" id="PTHR24123:SF33">
    <property type="entry name" value="PROTEIN HOS4"/>
    <property type="match status" value="1"/>
</dbReference>
<dbReference type="PANTHER" id="PTHR24123">
    <property type="entry name" value="ANKYRIN REPEAT-CONTAINING"/>
    <property type="match status" value="1"/>
</dbReference>
<feature type="compositionally biased region" description="Basic and acidic residues" evidence="4">
    <location>
        <begin position="570"/>
        <end position="582"/>
    </location>
</feature>
<reference evidence="5 6" key="1">
    <citation type="submission" date="2023-08" db="EMBL/GenBank/DDBJ databases">
        <title>Black Yeasts Isolated from many extreme environments.</title>
        <authorList>
            <person name="Coleine C."/>
            <person name="Stajich J.E."/>
            <person name="Selbmann L."/>
        </authorList>
    </citation>
    <scope>NUCLEOTIDE SEQUENCE [LARGE SCALE GENOMIC DNA]</scope>
    <source>
        <strain evidence="5 6">CCFEE 6328</strain>
    </source>
</reference>
<dbReference type="PROSITE" id="PS50297">
    <property type="entry name" value="ANK_REP_REGION"/>
    <property type="match status" value="2"/>
</dbReference>
<name>A0ABR0JRU1_9EURO</name>
<dbReference type="Proteomes" id="UP001345691">
    <property type="component" value="Unassembled WGS sequence"/>
</dbReference>
<protein>
    <recommendedName>
        <fullName evidence="7">Ankyrin repeat protein</fullName>
    </recommendedName>
</protein>
<evidence type="ECO:0000256" key="2">
    <source>
        <dbReference type="ARBA" id="ARBA00023043"/>
    </source>
</evidence>
<accession>A0ABR0JRU1</accession>
<organism evidence="5 6">
    <name type="scientific">Exophiala sideris</name>
    <dbReference type="NCBI Taxonomy" id="1016849"/>
    <lineage>
        <taxon>Eukaryota</taxon>
        <taxon>Fungi</taxon>
        <taxon>Dikarya</taxon>
        <taxon>Ascomycota</taxon>
        <taxon>Pezizomycotina</taxon>
        <taxon>Eurotiomycetes</taxon>
        <taxon>Chaetothyriomycetidae</taxon>
        <taxon>Chaetothyriales</taxon>
        <taxon>Herpotrichiellaceae</taxon>
        <taxon>Exophiala</taxon>
    </lineage>
</organism>
<comment type="caution">
    <text evidence="5">The sequence shown here is derived from an EMBL/GenBank/DDBJ whole genome shotgun (WGS) entry which is preliminary data.</text>
</comment>
<keyword evidence="6" id="KW-1185">Reference proteome</keyword>
<evidence type="ECO:0000256" key="1">
    <source>
        <dbReference type="ARBA" id="ARBA00022737"/>
    </source>
</evidence>
<dbReference type="Pfam" id="PF12796">
    <property type="entry name" value="Ank_2"/>
    <property type="match status" value="1"/>
</dbReference>
<feature type="region of interest" description="Disordered" evidence="4">
    <location>
        <begin position="570"/>
        <end position="643"/>
    </location>
</feature>
<keyword evidence="2 3" id="KW-0040">ANK repeat</keyword>
<dbReference type="EMBL" id="JAVRRF010000001">
    <property type="protein sequence ID" value="KAK5068679.1"/>
    <property type="molecule type" value="Genomic_DNA"/>
</dbReference>
<gene>
    <name evidence="5" type="ORF">LTR69_000800</name>
</gene>
<dbReference type="Gene3D" id="1.25.40.20">
    <property type="entry name" value="Ankyrin repeat-containing domain"/>
    <property type="match status" value="4"/>
</dbReference>
<feature type="compositionally biased region" description="Acidic residues" evidence="4">
    <location>
        <begin position="590"/>
        <end position="614"/>
    </location>
</feature>